<dbReference type="Gene3D" id="2.40.50.100">
    <property type="match status" value="1"/>
</dbReference>
<feature type="coiled-coil region" evidence="2">
    <location>
        <begin position="126"/>
        <end position="184"/>
    </location>
</feature>
<dbReference type="Pfam" id="PF25885">
    <property type="entry name" value="HH_EMRA"/>
    <property type="match status" value="1"/>
</dbReference>
<dbReference type="EMBL" id="LR134533">
    <property type="protein sequence ID" value="VEJ50717.1"/>
    <property type="molecule type" value="Genomic_DNA"/>
</dbReference>
<comment type="subcellular location">
    <subcellularLocation>
        <location evidence="1">Cell envelope</location>
    </subcellularLocation>
</comment>
<protein>
    <submittedName>
        <fullName evidence="5">Multidrug resistance translocase</fullName>
    </submittedName>
</protein>
<keyword evidence="2" id="KW-0175">Coiled coil</keyword>
<dbReference type="KEGG" id="nwe:SAMEA3174300_1464"/>
<evidence type="ECO:0000256" key="1">
    <source>
        <dbReference type="ARBA" id="ARBA00004196"/>
    </source>
</evidence>
<dbReference type="GO" id="GO:0030313">
    <property type="term" value="C:cell envelope"/>
    <property type="evidence" value="ECO:0007669"/>
    <property type="project" value="UniProtKB-SubCell"/>
</dbReference>
<dbReference type="Gene3D" id="1.10.287.470">
    <property type="entry name" value="Helix hairpin bin"/>
    <property type="match status" value="1"/>
</dbReference>
<evidence type="ECO:0000259" key="4">
    <source>
        <dbReference type="Pfam" id="PF25885"/>
    </source>
</evidence>
<evidence type="ECO:0000313" key="6">
    <source>
        <dbReference type="Proteomes" id="UP000272771"/>
    </source>
</evidence>
<reference evidence="5 6" key="1">
    <citation type="submission" date="2018-12" db="EMBL/GenBank/DDBJ databases">
        <authorList>
            <consortium name="Pathogen Informatics"/>
        </authorList>
    </citation>
    <scope>NUCLEOTIDE SEQUENCE [LARGE SCALE GENOMIC DNA]</scope>
    <source>
        <strain evidence="5 6">NCTC12742</strain>
    </source>
</reference>
<dbReference type="SUPFAM" id="SSF111369">
    <property type="entry name" value="HlyD-like secretion proteins"/>
    <property type="match status" value="2"/>
</dbReference>
<evidence type="ECO:0000256" key="3">
    <source>
        <dbReference type="SAM" id="Phobius"/>
    </source>
</evidence>
<dbReference type="AlphaFoldDB" id="A0A448VLT3"/>
<accession>A0A448VLT3</accession>
<feature type="domain" description="Multidrug export protein EmrA/FarA alpha-helical hairpin" evidence="4">
    <location>
        <begin position="99"/>
        <end position="221"/>
    </location>
</feature>
<organism evidence="5 6">
    <name type="scientific">Neisseria weaveri</name>
    <dbReference type="NCBI Taxonomy" id="28091"/>
    <lineage>
        <taxon>Bacteria</taxon>
        <taxon>Pseudomonadati</taxon>
        <taxon>Pseudomonadota</taxon>
        <taxon>Betaproteobacteria</taxon>
        <taxon>Neisseriales</taxon>
        <taxon>Neisseriaceae</taxon>
        <taxon>Neisseria</taxon>
    </lineage>
</organism>
<evidence type="ECO:0000256" key="2">
    <source>
        <dbReference type="SAM" id="Coils"/>
    </source>
</evidence>
<sequence>MDSNSGKNSSQFDYKQSRKSVSSSKRSFAVTVLLAIAIGLGIVLYYFLMEKNKASTHKAYVAGPSAYVIPQASGVVKKIVANDGSKVKKNDLLLVLDDTEFQTAYEDAQNVLIKEIQANKGKTASLSKLRANVLAHKADLARAQANLRRRESLLGTEAISNEELSHARAAVVQAQASLRIAEAEEQAKKTGFSGGLGIRNQPEIQAAVNNLKKAWLNLQYTQIRAPIDGQVSVYGIQAGQRISAGEPVMKLFAQQGLWVNAFLNPKQLSQVRMGQAAEITADLYGSEIVYTGKVVGFSSNHHLKQKKLPEMSLISVRIALQQKELQAYPLKSGLSMNVTINTAIKDGSAKMLVEVPNQSYVQELPGIDWAQADRLIDDIFEKYARNSK</sequence>
<dbReference type="RefSeq" id="WP_004283791.1">
    <property type="nucleotide sequence ID" value="NZ_CAUJRG010000017.1"/>
</dbReference>
<dbReference type="STRING" id="28091.SAMEA3174300_01464"/>
<dbReference type="InterPro" id="IPR050739">
    <property type="entry name" value="MFP"/>
</dbReference>
<dbReference type="PANTHER" id="PTHR30386">
    <property type="entry name" value="MEMBRANE FUSION SUBUNIT OF EMRAB-TOLC MULTIDRUG EFFLUX PUMP"/>
    <property type="match status" value="1"/>
</dbReference>
<dbReference type="InterPro" id="IPR058633">
    <property type="entry name" value="EmrA/FarA_HH"/>
</dbReference>
<name>A0A448VLT3_9NEIS</name>
<keyword evidence="6" id="KW-1185">Reference proteome</keyword>
<proteinExistence type="predicted"/>
<dbReference type="PANTHER" id="PTHR30386:SF19">
    <property type="entry name" value="MULTIDRUG EXPORT PROTEIN EMRA-RELATED"/>
    <property type="match status" value="1"/>
</dbReference>
<feature type="transmembrane region" description="Helical" evidence="3">
    <location>
        <begin position="28"/>
        <end position="48"/>
    </location>
</feature>
<dbReference type="Gene3D" id="2.40.30.170">
    <property type="match status" value="1"/>
</dbReference>
<gene>
    <name evidence="5" type="primary">emrA</name>
    <name evidence="5" type="ORF">NCTC12742_00839</name>
</gene>
<dbReference type="OrthoDB" id="9811754at2"/>
<keyword evidence="3" id="KW-0472">Membrane</keyword>
<keyword evidence="3" id="KW-1133">Transmembrane helix</keyword>
<dbReference type="Proteomes" id="UP000272771">
    <property type="component" value="Chromosome"/>
</dbReference>
<keyword evidence="3" id="KW-0812">Transmembrane</keyword>
<evidence type="ECO:0000313" key="5">
    <source>
        <dbReference type="EMBL" id="VEJ50717.1"/>
    </source>
</evidence>